<dbReference type="EMBL" id="JEMB01001155">
    <property type="protein sequence ID" value="KYF90068.1"/>
    <property type="molecule type" value="Genomic_DNA"/>
</dbReference>
<evidence type="ECO:0000313" key="2">
    <source>
        <dbReference type="Proteomes" id="UP000075635"/>
    </source>
</evidence>
<comment type="caution">
    <text evidence="1">The sequence shown here is derived from an EMBL/GenBank/DDBJ whole genome shotgun (WGS) entry which is preliminary data.</text>
</comment>
<name>A0A150SD48_SORCE</name>
<gene>
    <name evidence="1" type="ORF">BE17_49815</name>
</gene>
<protein>
    <recommendedName>
        <fullName evidence="3">Cysteine dioxygenase</fullName>
    </recommendedName>
</protein>
<dbReference type="Gene3D" id="2.60.120.10">
    <property type="entry name" value="Jelly Rolls"/>
    <property type="match status" value="1"/>
</dbReference>
<evidence type="ECO:0008006" key="3">
    <source>
        <dbReference type="Google" id="ProtNLM"/>
    </source>
</evidence>
<organism evidence="1 2">
    <name type="scientific">Sorangium cellulosum</name>
    <name type="common">Polyangium cellulosum</name>
    <dbReference type="NCBI Taxonomy" id="56"/>
    <lineage>
        <taxon>Bacteria</taxon>
        <taxon>Pseudomonadati</taxon>
        <taxon>Myxococcota</taxon>
        <taxon>Polyangia</taxon>
        <taxon>Polyangiales</taxon>
        <taxon>Polyangiaceae</taxon>
        <taxon>Sorangium</taxon>
    </lineage>
</organism>
<reference evidence="1 2" key="1">
    <citation type="submission" date="2014-02" db="EMBL/GenBank/DDBJ databases">
        <title>The small core and large imbalanced accessory genome model reveals a collaborative survival strategy of Sorangium cellulosum strains in nature.</title>
        <authorList>
            <person name="Han K."/>
            <person name="Peng R."/>
            <person name="Blom J."/>
            <person name="Li Y.-Z."/>
        </authorList>
    </citation>
    <scope>NUCLEOTIDE SEQUENCE [LARGE SCALE GENOMIC DNA]</scope>
    <source>
        <strain evidence="1 2">So0011-07</strain>
    </source>
</reference>
<dbReference type="AlphaFoldDB" id="A0A150SD48"/>
<sequence length="181" mass="20442">MANSALQTFIDGTKAAWGPLTSELVAQCRQHLEALLKASPSEAWLAALHRNAPANEELYRDLTHGFVLLAHTEQAGLYRPPHDHGRGWVMYAMQQGEIEMGTYARVEDPDGQIRLVKRDSTLVRAGQAQVYLPGDIHDTRCMTSSALLFRFTERDLRVEDRQEHRVTRYVERNGVWTTAAA</sequence>
<dbReference type="InterPro" id="IPR014710">
    <property type="entry name" value="RmlC-like_jellyroll"/>
</dbReference>
<proteinExistence type="predicted"/>
<dbReference type="Proteomes" id="UP000075635">
    <property type="component" value="Unassembled WGS sequence"/>
</dbReference>
<dbReference type="SUPFAM" id="SSF51182">
    <property type="entry name" value="RmlC-like cupins"/>
    <property type="match status" value="1"/>
</dbReference>
<dbReference type="InterPro" id="IPR011051">
    <property type="entry name" value="RmlC_Cupin_sf"/>
</dbReference>
<accession>A0A150SD48</accession>
<evidence type="ECO:0000313" key="1">
    <source>
        <dbReference type="EMBL" id="KYF90068.1"/>
    </source>
</evidence>